<keyword evidence="1" id="KW-0175">Coiled coil</keyword>
<reference evidence="3 4" key="1">
    <citation type="submission" date="2024-05" db="EMBL/GenBank/DDBJ databases">
        <title>De novo assembly of an allotetraploid wild potato.</title>
        <authorList>
            <person name="Hosaka A.J."/>
        </authorList>
    </citation>
    <scope>NUCLEOTIDE SEQUENCE [LARGE SCALE GENOMIC DNA]</scope>
    <source>
        <tissue evidence="3">Young leaves</tissue>
    </source>
</reference>
<dbReference type="PANTHER" id="PTHR33740">
    <property type="entry name" value="GPI-ANCHORED ADHESIN-LIKE PROTEIN"/>
    <property type="match status" value="1"/>
</dbReference>
<evidence type="ECO:0000313" key="4">
    <source>
        <dbReference type="Proteomes" id="UP001627284"/>
    </source>
</evidence>
<dbReference type="EMBL" id="JBJKTR010000017">
    <property type="protein sequence ID" value="KAL3336672.1"/>
    <property type="molecule type" value="Genomic_DNA"/>
</dbReference>
<dbReference type="Proteomes" id="UP001627284">
    <property type="component" value="Unassembled WGS sequence"/>
</dbReference>
<protein>
    <recommendedName>
        <fullName evidence="5">SLH domain-containing protein</fullName>
    </recommendedName>
</protein>
<organism evidence="3 4">
    <name type="scientific">Solanum stoloniferum</name>
    <dbReference type="NCBI Taxonomy" id="62892"/>
    <lineage>
        <taxon>Eukaryota</taxon>
        <taxon>Viridiplantae</taxon>
        <taxon>Streptophyta</taxon>
        <taxon>Embryophyta</taxon>
        <taxon>Tracheophyta</taxon>
        <taxon>Spermatophyta</taxon>
        <taxon>Magnoliopsida</taxon>
        <taxon>eudicotyledons</taxon>
        <taxon>Gunneridae</taxon>
        <taxon>Pentapetalae</taxon>
        <taxon>asterids</taxon>
        <taxon>lamiids</taxon>
        <taxon>Solanales</taxon>
        <taxon>Solanaceae</taxon>
        <taxon>Solanoideae</taxon>
        <taxon>Solaneae</taxon>
        <taxon>Solanum</taxon>
    </lineage>
</organism>
<sequence>MCSSIIPSSLTFSPKSPFIYSQDLVFSSYPFHLRTRIPKFFLTASVSEKVAEVSWVISDPNAFDEYNGWDFVEPPVEKKKKKGLSKFLVIGMSVSLSAGLGVASYFSLYQKGFKFQFTGPFHVSHDSLVSNEAANKGEDGETIDLSMESAQISEMVEGGSDFDEKNLVLETSHVSTKGVTRGVLGRITIPFAVDSTQEEALFMLKKLKIIEDDVKADELCSRREYARWLVKENTQLERSRKHRIVPSVVLSGSTIAAFDDVSVEDPDFATIQSLAEAGIIPSKLSDKELASTPNVSEDQGVCFFPDRFLSRQDLISWKAKIEYEVMPGIDKEISRKYIGFLDVRDINSEALVELFVDLRAGEQSILRRVFGQAKRFQPDKPSTKAQAAVSLTSGRMEEYIQSELAKLEAENLSRLMTMEEIKSDLLDRGEIQRIWESKMEVERSRGLEVESAYLASIGDLEQEKIVHENAQAELLRQKAALHCQKQLLSSLKEEVDEMSEKLAREKFKHVDEQCDLSGTIHDLQVKHEALLDKKSILEAEIEALQKLRSWVEDEARRSQARAKVLKEVERRWKWEEQ</sequence>
<proteinExistence type="predicted"/>
<feature type="coiled-coil region" evidence="1">
    <location>
        <begin position="481"/>
        <end position="554"/>
    </location>
</feature>
<evidence type="ECO:0000256" key="2">
    <source>
        <dbReference type="SAM" id="Phobius"/>
    </source>
</evidence>
<keyword evidence="2" id="KW-0812">Transmembrane</keyword>
<comment type="caution">
    <text evidence="3">The sequence shown here is derived from an EMBL/GenBank/DDBJ whole genome shotgun (WGS) entry which is preliminary data.</text>
</comment>
<evidence type="ECO:0008006" key="5">
    <source>
        <dbReference type="Google" id="ProtNLM"/>
    </source>
</evidence>
<evidence type="ECO:0000313" key="3">
    <source>
        <dbReference type="EMBL" id="KAL3336672.1"/>
    </source>
</evidence>
<name>A0ABD2RZQ2_9SOLN</name>
<evidence type="ECO:0000256" key="1">
    <source>
        <dbReference type="SAM" id="Coils"/>
    </source>
</evidence>
<keyword evidence="2" id="KW-0472">Membrane</keyword>
<accession>A0ABD2RZQ2</accession>
<feature type="transmembrane region" description="Helical" evidence="2">
    <location>
        <begin position="87"/>
        <end position="108"/>
    </location>
</feature>
<dbReference type="PANTHER" id="PTHR33740:SF1">
    <property type="entry name" value="SLH DOMAIN PROTEIN"/>
    <property type="match status" value="1"/>
</dbReference>
<dbReference type="AlphaFoldDB" id="A0ABD2RZQ2"/>
<gene>
    <name evidence="3" type="ORF">AABB24_029371</name>
</gene>
<keyword evidence="2" id="KW-1133">Transmembrane helix</keyword>
<keyword evidence="4" id="KW-1185">Reference proteome</keyword>